<dbReference type="PANTHER" id="PTHR33886:SF8">
    <property type="entry name" value="UNSATURATED RHAMNOGALACTURONAN HYDROLASE (EUROFUNG)"/>
    <property type="match status" value="1"/>
</dbReference>
<evidence type="ECO:0000313" key="2">
    <source>
        <dbReference type="EMBL" id="TQM13356.1"/>
    </source>
</evidence>
<dbReference type="InterPro" id="IPR052043">
    <property type="entry name" value="PolySaccharide_Degr_Enz"/>
</dbReference>
<keyword evidence="1 2" id="KW-0378">Hydrolase</keyword>
<dbReference type="InterPro" id="IPR010905">
    <property type="entry name" value="Glyco_hydro_88"/>
</dbReference>
<accession>A0A543DVK8</accession>
<dbReference type="RefSeq" id="WP_211365920.1">
    <property type="nucleotide sequence ID" value="NZ_VFPA01000001.1"/>
</dbReference>
<gene>
    <name evidence="2" type="ORF">FB558_0089</name>
</gene>
<protein>
    <submittedName>
        <fullName evidence="2">Unsaturated rhamnogalacturonyl hydrolase</fullName>
    </submittedName>
</protein>
<comment type="caution">
    <text evidence="2">The sequence shown here is derived from an EMBL/GenBank/DDBJ whole genome shotgun (WGS) entry which is preliminary data.</text>
</comment>
<dbReference type="AlphaFoldDB" id="A0A543DVK8"/>
<dbReference type="PANTHER" id="PTHR33886">
    <property type="entry name" value="UNSATURATED RHAMNOGALACTURONAN HYDROLASE (EUROFUNG)"/>
    <property type="match status" value="1"/>
</dbReference>
<evidence type="ECO:0000313" key="3">
    <source>
        <dbReference type="Proteomes" id="UP000315677"/>
    </source>
</evidence>
<dbReference type="InterPro" id="IPR012341">
    <property type="entry name" value="6hp_glycosidase-like_sf"/>
</dbReference>
<name>A0A543DVK8_9PSEU</name>
<dbReference type="EMBL" id="VFPA01000001">
    <property type="protein sequence ID" value="TQM13356.1"/>
    <property type="molecule type" value="Genomic_DNA"/>
</dbReference>
<evidence type="ECO:0000256" key="1">
    <source>
        <dbReference type="ARBA" id="ARBA00022801"/>
    </source>
</evidence>
<dbReference type="SUPFAM" id="SSF48208">
    <property type="entry name" value="Six-hairpin glycosidases"/>
    <property type="match status" value="1"/>
</dbReference>
<dbReference type="Pfam" id="PF07470">
    <property type="entry name" value="Glyco_hydro_88"/>
    <property type="match status" value="1"/>
</dbReference>
<keyword evidence="3" id="KW-1185">Reference proteome</keyword>
<proteinExistence type="predicted"/>
<sequence length="347" mass="37858">MSEQNLESVVKRVLTYTITIDRQRDDWQRASAMSGVLACGDDQEVAVVKGWLDRAVATQNSQGNLSFSEPEYFPAGSHVGRATPHGPLSSSFGYPLLELHQRTGDARYLEAAERQVAALMRAPRTSDGGIWSHKDGPELWVDFVYMMCPFLARFGTVTGDTAYVDEAFHQFDVHVQHLVDPQAHLARHAWRETPNSFPQSTFWSRGNGWLVAAAVQLLELCPDHEKSRWLADAAVRTLSAMARHQDRTGYLRNILDDPDSPLESSGSVMFAYAAAKAVEQGLVDPELIDAAVRAVRVVSGEVSEDGAVRGVSVPPGGPGVPFGVTPFGQGFFLLACDALRKPLGLPG</sequence>
<dbReference type="InterPro" id="IPR008928">
    <property type="entry name" value="6-hairpin_glycosidase_sf"/>
</dbReference>
<dbReference type="GO" id="GO:0005975">
    <property type="term" value="P:carbohydrate metabolic process"/>
    <property type="evidence" value="ECO:0007669"/>
    <property type="project" value="InterPro"/>
</dbReference>
<dbReference type="Gene3D" id="1.50.10.10">
    <property type="match status" value="1"/>
</dbReference>
<dbReference type="GO" id="GO:0016787">
    <property type="term" value="F:hydrolase activity"/>
    <property type="evidence" value="ECO:0007669"/>
    <property type="project" value="UniProtKB-KW"/>
</dbReference>
<reference evidence="2 3" key="1">
    <citation type="submission" date="2019-06" db="EMBL/GenBank/DDBJ databases">
        <title>Sequencing the genomes of 1000 actinobacteria strains.</title>
        <authorList>
            <person name="Klenk H.-P."/>
        </authorList>
    </citation>
    <scope>NUCLEOTIDE SEQUENCE [LARGE SCALE GENOMIC DNA]</scope>
    <source>
        <strain evidence="2 3">DSM 45301</strain>
    </source>
</reference>
<dbReference type="Proteomes" id="UP000315677">
    <property type="component" value="Unassembled WGS sequence"/>
</dbReference>
<organism evidence="2 3">
    <name type="scientific">Pseudonocardia kunmingensis</name>
    <dbReference type="NCBI Taxonomy" id="630975"/>
    <lineage>
        <taxon>Bacteria</taxon>
        <taxon>Bacillati</taxon>
        <taxon>Actinomycetota</taxon>
        <taxon>Actinomycetes</taxon>
        <taxon>Pseudonocardiales</taxon>
        <taxon>Pseudonocardiaceae</taxon>
        <taxon>Pseudonocardia</taxon>
    </lineage>
</organism>